<gene>
    <name evidence="2" type="ORF">A1D18_02700</name>
</gene>
<feature type="compositionally biased region" description="Basic and acidic residues" evidence="1">
    <location>
        <begin position="532"/>
        <end position="547"/>
    </location>
</feature>
<name>A0A1J8NLV0_9COXI</name>
<feature type="region of interest" description="Disordered" evidence="1">
    <location>
        <begin position="527"/>
        <end position="547"/>
    </location>
</feature>
<dbReference type="AlphaFoldDB" id="A0A1J8NLV0"/>
<evidence type="ECO:0000313" key="2">
    <source>
        <dbReference type="EMBL" id="OIZ95030.1"/>
    </source>
</evidence>
<sequence length="547" mass="62265">MKDNCYVYVIDLSLRKGKIGQYSEALVFECQPFLSSHLGGNSKWSYKKAFAKAFPHAHMKIDVQGNLTHVVSDKPSHRILIKNSERVSTNDFVKISQGNYYKHVHTGSFEIEIDKLNNKVLQRLYLPDEVSPEYRILQSNTAPEALIADISMYFSVKGISKIVLKSAISHEGKGNLFIDIKDKEALKQGIKQMRKLNANTKYFLAEEQKEFPRVSRKTEEQKSGHLTYRLVGIANPEGDLGHFIASKSISDSIDSHQRIKMKCYFDHPGKTHDRKSGWPLEACGPKDKYFGLGENKVDIDPVLMDKLSKRMYQLYADIKSMSEEEFAQHFDSLVAYKNTLISREEKINQFTIEEKKENELVNTPNLRAYTLAATAHPPLASSIASEMIKTNTVELSKLEKLRYYNNNDIEPFLNAMRNQNQFAGLKTASTDQLNYCIQEYGFDVQITRRAKQLLTKKQRINPDKQTDPIPPQAGPSDYKWYKASFLNHPGQSATEITENSSSGLATSNNRPITISRLSGSTLFSMIQSDSAQAKKDQEKQKKRDYAK</sequence>
<accession>A0A1J8NLV0</accession>
<keyword evidence="3" id="KW-1185">Reference proteome</keyword>
<proteinExistence type="predicted"/>
<comment type="caution">
    <text evidence="2">The sequence shown here is derived from an EMBL/GenBank/DDBJ whole genome shotgun (WGS) entry which is preliminary data.</text>
</comment>
<protein>
    <submittedName>
        <fullName evidence="2">Uncharacterized protein</fullName>
    </submittedName>
</protein>
<evidence type="ECO:0000313" key="3">
    <source>
        <dbReference type="Proteomes" id="UP000183924"/>
    </source>
</evidence>
<evidence type="ECO:0000256" key="1">
    <source>
        <dbReference type="SAM" id="MobiDB-lite"/>
    </source>
</evidence>
<dbReference type="EMBL" id="LUKY01000032">
    <property type="protein sequence ID" value="OIZ95030.1"/>
    <property type="molecule type" value="Genomic_DNA"/>
</dbReference>
<dbReference type="Proteomes" id="UP000183924">
    <property type="component" value="Unassembled WGS sequence"/>
</dbReference>
<reference evidence="2 3" key="1">
    <citation type="submission" date="2016-03" db="EMBL/GenBank/DDBJ databases">
        <title>Comparative genomics of Rickettsiella.</title>
        <authorList>
            <person name="Chandler C."/>
            <person name="Wang Y."/>
        </authorList>
    </citation>
    <scope>NUCLEOTIDE SEQUENCE [LARGE SCALE GENOMIC DNA]</scope>
    <source>
        <strain evidence="2 3">RCFS May 2013</strain>
    </source>
</reference>
<organism evidence="2 3">
    <name type="scientific">Candidatus Rickettsiella isopodorum</name>
    <dbReference type="NCBI Taxonomy" id="1225476"/>
    <lineage>
        <taxon>Bacteria</taxon>
        <taxon>Pseudomonadati</taxon>
        <taxon>Pseudomonadota</taxon>
        <taxon>Gammaproteobacteria</taxon>
        <taxon>Legionellales</taxon>
        <taxon>Coxiellaceae</taxon>
        <taxon>Rickettsiella</taxon>
    </lineage>
</organism>
<dbReference type="RefSeq" id="WP_071662292.1">
    <property type="nucleotide sequence ID" value="NZ_LUKY01000032.1"/>
</dbReference>